<feature type="transmembrane region" description="Helical" evidence="1">
    <location>
        <begin position="80"/>
        <end position="97"/>
    </location>
</feature>
<feature type="transmembrane region" description="Helical" evidence="1">
    <location>
        <begin position="190"/>
        <end position="208"/>
    </location>
</feature>
<evidence type="ECO:0000313" key="2">
    <source>
        <dbReference type="EMBL" id="SDR10672.1"/>
    </source>
</evidence>
<feature type="transmembrane region" description="Helical" evidence="1">
    <location>
        <begin position="6"/>
        <end position="27"/>
    </location>
</feature>
<name>A0A1H1GBM3_9BACI</name>
<sequence length="216" mass="24691">MPSAWVLTNVAIIVISVLSGLLFFYIISPLKKTMKKQQLEEIISLLINFVIFIWIGKVLLNLSVFVKDPLAILAYPSNSHAFYVAVLFLIINVGYKAKRKNIDTIPLLASFVPVFLGASFVYEFIDIMWNESTLAWGHLLLLIVLTFIYVFVHERISSRTAAGGFFVGWSLGQLLLSFILPFTTLFGYMMARWFLIVIFVISLALLTYHHRRKNSY</sequence>
<keyword evidence="1" id="KW-0472">Membrane</keyword>
<dbReference type="RefSeq" id="WP_175559526.1">
    <property type="nucleotide sequence ID" value="NZ_FNKD01000005.1"/>
</dbReference>
<dbReference type="STRING" id="553311.SAMN05216231_3629"/>
<reference evidence="2 3" key="1">
    <citation type="submission" date="2016-10" db="EMBL/GenBank/DDBJ databases">
        <authorList>
            <person name="de Groot N.N."/>
        </authorList>
    </citation>
    <scope>NUCLEOTIDE SEQUENCE [LARGE SCALE GENOMIC DNA]</scope>
    <source>
        <strain evidence="2 3">CGMCC 1.10449</strain>
    </source>
</reference>
<accession>A0A1H1GBM3</accession>
<keyword evidence="3" id="KW-1185">Reference proteome</keyword>
<gene>
    <name evidence="2" type="ORF">SAMN05216231_3629</name>
</gene>
<dbReference type="EMBL" id="FNKD01000005">
    <property type="protein sequence ID" value="SDR10672.1"/>
    <property type="molecule type" value="Genomic_DNA"/>
</dbReference>
<feature type="transmembrane region" description="Helical" evidence="1">
    <location>
        <begin position="104"/>
        <end position="122"/>
    </location>
</feature>
<feature type="transmembrane region" description="Helical" evidence="1">
    <location>
        <begin position="134"/>
        <end position="152"/>
    </location>
</feature>
<keyword evidence="1" id="KW-1133">Transmembrane helix</keyword>
<dbReference type="Proteomes" id="UP000199444">
    <property type="component" value="Unassembled WGS sequence"/>
</dbReference>
<evidence type="ECO:0000313" key="3">
    <source>
        <dbReference type="Proteomes" id="UP000199444"/>
    </source>
</evidence>
<proteinExistence type="predicted"/>
<feature type="transmembrane region" description="Helical" evidence="1">
    <location>
        <begin position="39"/>
        <end position="60"/>
    </location>
</feature>
<keyword evidence="1" id="KW-0812">Transmembrane</keyword>
<feature type="transmembrane region" description="Helical" evidence="1">
    <location>
        <begin position="164"/>
        <end position="184"/>
    </location>
</feature>
<organism evidence="2 3">
    <name type="scientific">Virgibacillus salinus</name>
    <dbReference type="NCBI Taxonomy" id="553311"/>
    <lineage>
        <taxon>Bacteria</taxon>
        <taxon>Bacillati</taxon>
        <taxon>Bacillota</taxon>
        <taxon>Bacilli</taxon>
        <taxon>Bacillales</taxon>
        <taxon>Bacillaceae</taxon>
        <taxon>Virgibacillus</taxon>
    </lineage>
</organism>
<evidence type="ECO:0000256" key="1">
    <source>
        <dbReference type="SAM" id="Phobius"/>
    </source>
</evidence>
<dbReference type="AlphaFoldDB" id="A0A1H1GBM3"/>
<protein>
    <submittedName>
        <fullName evidence="2">Uncharacterized protein</fullName>
    </submittedName>
</protein>